<evidence type="ECO:0000256" key="7">
    <source>
        <dbReference type="ARBA" id="ARBA00022729"/>
    </source>
</evidence>
<evidence type="ECO:0000313" key="9">
    <source>
        <dbReference type="EMBL" id="TWJ33029.1"/>
    </source>
</evidence>
<dbReference type="NCBIfam" id="TIGR01728">
    <property type="entry name" value="SsuA_fam"/>
    <property type="match status" value="1"/>
</dbReference>
<dbReference type="PANTHER" id="PTHR30024">
    <property type="entry name" value="ALIPHATIC SULFONATES-BINDING PROTEIN-RELATED"/>
    <property type="match status" value="1"/>
</dbReference>
<dbReference type="RefSeq" id="WP_211360486.1">
    <property type="nucleotide sequence ID" value="NZ_VLLN01000002.1"/>
</dbReference>
<dbReference type="InterPro" id="IPR010067">
    <property type="entry name" value="ABC_SsuA_sub-bd"/>
</dbReference>
<dbReference type="PANTHER" id="PTHR30024:SF47">
    <property type="entry name" value="TAURINE-BINDING PERIPLASMIC PROTEIN"/>
    <property type="match status" value="1"/>
</dbReference>
<keyword evidence="6" id="KW-0997">Cell inner membrane</keyword>
<proteinExistence type="inferred from homology"/>
<evidence type="ECO:0000256" key="6">
    <source>
        <dbReference type="ARBA" id="ARBA00022519"/>
    </source>
</evidence>
<evidence type="ECO:0000256" key="4">
    <source>
        <dbReference type="ARBA" id="ARBA00022448"/>
    </source>
</evidence>
<dbReference type="Pfam" id="PF13379">
    <property type="entry name" value="NMT1_2"/>
    <property type="match status" value="1"/>
</dbReference>
<evidence type="ECO:0000256" key="5">
    <source>
        <dbReference type="ARBA" id="ARBA00022475"/>
    </source>
</evidence>
<sequence length="414" mass="44449">MGKLLHGSVSTRRPVALRVPLAPPLYGSFRAGPSTHPDGFRHDGPALLHFAYSGWCSGTVAPRDARCSGGREGLASWLKAVPLILALMLACIVAGSASAVEPVRIGHFPNITHAQALVGRANGTFDQRLGNPVDWKVFNAGPTAMEALIAGQLDIAYVGPNPAVNLFLRSKGKALRVIAGAASGGAALVVPATSTVSRPQDFRGKRIASPELGNTQDVALRRWLKSNGLVPGKDVQVAPIKNADILMLFRQGKLAGAWVPEPWVTRLIREGGGRIFLDERSLWPDNRFPTAVVVVRKAFYERNREQVRRFLDAHLEVTAWINGHPAEAGKKLNEQLARLAGRPLPPQTLTEALGRVQITHDPLAGPLATSARWALELGYLPRGTDLGVGLRGVVDVTLLNELLKARSLPAVRGN</sequence>
<keyword evidence="10" id="KW-1185">Reference proteome</keyword>
<accession>A0A562WRI8</accession>
<evidence type="ECO:0000256" key="2">
    <source>
        <dbReference type="ARBA" id="ARBA00004418"/>
    </source>
</evidence>
<reference evidence="9 10" key="1">
    <citation type="submission" date="2019-07" db="EMBL/GenBank/DDBJ databases">
        <title>Genomic Encyclopedia of Archaeal and Bacterial Type Strains, Phase II (KMG-II): from individual species to whole genera.</title>
        <authorList>
            <person name="Goeker M."/>
        </authorList>
    </citation>
    <scope>NUCLEOTIDE SEQUENCE [LARGE SCALE GENOMIC DNA]</scope>
    <source>
        <strain evidence="9 10">ATCC BAA-1139</strain>
    </source>
</reference>
<keyword evidence="8" id="KW-0472">Membrane</keyword>
<evidence type="ECO:0000313" key="10">
    <source>
        <dbReference type="Proteomes" id="UP000319449"/>
    </source>
</evidence>
<dbReference type="GO" id="GO:0016020">
    <property type="term" value="C:membrane"/>
    <property type="evidence" value="ECO:0007669"/>
    <property type="project" value="InterPro"/>
</dbReference>
<dbReference type="GO" id="GO:0042626">
    <property type="term" value="F:ATPase-coupled transmembrane transporter activity"/>
    <property type="evidence" value="ECO:0007669"/>
    <property type="project" value="InterPro"/>
</dbReference>
<evidence type="ECO:0000256" key="1">
    <source>
        <dbReference type="ARBA" id="ARBA00004308"/>
    </source>
</evidence>
<dbReference type="CDD" id="cd13553">
    <property type="entry name" value="PBP2_NrtA_CpmA_like"/>
    <property type="match status" value="1"/>
</dbReference>
<evidence type="ECO:0000256" key="8">
    <source>
        <dbReference type="ARBA" id="ARBA00023136"/>
    </source>
</evidence>
<protein>
    <submittedName>
        <fullName evidence="9">NitT/TauT family transport system substrate-binding protein</fullName>
    </submittedName>
</protein>
<organism evidence="9 10">
    <name type="scientific">Geobacter argillaceus</name>
    <dbReference type="NCBI Taxonomy" id="345631"/>
    <lineage>
        <taxon>Bacteria</taxon>
        <taxon>Pseudomonadati</taxon>
        <taxon>Thermodesulfobacteriota</taxon>
        <taxon>Desulfuromonadia</taxon>
        <taxon>Geobacterales</taxon>
        <taxon>Geobacteraceae</taxon>
        <taxon>Geobacter</taxon>
    </lineage>
</organism>
<dbReference type="AlphaFoldDB" id="A0A562WRI8"/>
<comment type="caution">
    <text evidence="9">The sequence shown here is derived from an EMBL/GenBank/DDBJ whole genome shotgun (WGS) entry which is preliminary data.</text>
</comment>
<comment type="similarity">
    <text evidence="3">Belongs to the bacterial solute-binding protein SsuA/TauA family.</text>
</comment>
<dbReference type="Gene3D" id="3.40.190.10">
    <property type="entry name" value="Periplasmic binding protein-like II"/>
    <property type="match status" value="2"/>
</dbReference>
<dbReference type="SUPFAM" id="SSF53850">
    <property type="entry name" value="Periplasmic binding protein-like II"/>
    <property type="match status" value="1"/>
</dbReference>
<keyword evidence="5" id="KW-1003">Cell membrane</keyword>
<dbReference type="EMBL" id="VLLN01000002">
    <property type="protein sequence ID" value="TWJ33029.1"/>
    <property type="molecule type" value="Genomic_DNA"/>
</dbReference>
<name>A0A562WRI8_9BACT</name>
<dbReference type="GO" id="GO:0042597">
    <property type="term" value="C:periplasmic space"/>
    <property type="evidence" value="ECO:0007669"/>
    <property type="project" value="UniProtKB-SubCell"/>
</dbReference>
<dbReference type="InterPro" id="IPR044527">
    <property type="entry name" value="NrtA/CpmA_ABC-bd_dom"/>
</dbReference>
<dbReference type="GO" id="GO:0012505">
    <property type="term" value="C:endomembrane system"/>
    <property type="evidence" value="ECO:0007669"/>
    <property type="project" value="UniProtKB-SubCell"/>
</dbReference>
<keyword evidence="7" id="KW-0732">Signal</keyword>
<comment type="subcellular location">
    <subcellularLocation>
        <location evidence="1">Endomembrane system</location>
    </subcellularLocation>
    <subcellularLocation>
        <location evidence="2">Periplasm</location>
    </subcellularLocation>
</comment>
<evidence type="ECO:0000256" key="3">
    <source>
        <dbReference type="ARBA" id="ARBA00010742"/>
    </source>
</evidence>
<dbReference type="Proteomes" id="UP000319449">
    <property type="component" value="Unassembled WGS sequence"/>
</dbReference>
<keyword evidence="4" id="KW-0813">Transport</keyword>
<gene>
    <name evidence="9" type="ORF">JN12_00440</name>
</gene>